<organism evidence="1">
    <name type="scientific">Podoviridae sp. ct8Lf7</name>
    <dbReference type="NCBI Taxonomy" id="2827723"/>
    <lineage>
        <taxon>Viruses</taxon>
        <taxon>Duplodnaviria</taxon>
        <taxon>Heunggongvirae</taxon>
        <taxon>Uroviricota</taxon>
        <taxon>Caudoviricetes</taxon>
    </lineage>
</organism>
<dbReference type="EMBL" id="BK032511">
    <property type="protein sequence ID" value="DAF44639.1"/>
    <property type="molecule type" value="Genomic_DNA"/>
</dbReference>
<sequence>MFSVSANLLNLFILLFSEIFSHSYISVFKLLTSFYNI</sequence>
<proteinExistence type="predicted"/>
<reference evidence="1" key="1">
    <citation type="journal article" date="2021" name="Proc. Natl. Acad. Sci. U.S.A.">
        <title>A Catalog of Tens of Thousands of Viruses from Human Metagenomes Reveals Hidden Associations with Chronic Diseases.</title>
        <authorList>
            <person name="Tisza M.J."/>
            <person name="Buck C.B."/>
        </authorList>
    </citation>
    <scope>NUCLEOTIDE SEQUENCE</scope>
    <source>
        <strain evidence="1">Ct8Lf7</strain>
    </source>
</reference>
<protein>
    <submittedName>
        <fullName evidence="1">Uncharacterized protein</fullName>
    </submittedName>
</protein>
<name>A0A8S5S1Q0_9CAUD</name>
<accession>A0A8S5S1Q0</accession>
<evidence type="ECO:0000313" key="1">
    <source>
        <dbReference type="EMBL" id="DAF44639.1"/>
    </source>
</evidence>